<keyword evidence="2" id="KW-1185">Reference proteome</keyword>
<evidence type="ECO:0000313" key="1">
    <source>
        <dbReference type="EMBL" id="MFC6725733.1"/>
    </source>
</evidence>
<dbReference type="AlphaFoldDB" id="A0ABD5S370"/>
<organism evidence="1 2">
    <name type="scientific">Halobium palmae</name>
    <dbReference type="NCBI Taxonomy" id="1776492"/>
    <lineage>
        <taxon>Archaea</taxon>
        <taxon>Methanobacteriati</taxon>
        <taxon>Methanobacteriota</taxon>
        <taxon>Stenosarchaea group</taxon>
        <taxon>Halobacteria</taxon>
        <taxon>Halobacteriales</taxon>
        <taxon>Haloferacaceae</taxon>
        <taxon>Halobium</taxon>
    </lineage>
</organism>
<gene>
    <name evidence="1" type="ORF">ACFQE1_15435</name>
</gene>
<accession>A0ABD5S370</accession>
<proteinExistence type="predicted"/>
<dbReference type="Pfam" id="PF24399">
    <property type="entry name" value="DUF7543"/>
    <property type="match status" value="1"/>
</dbReference>
<evidence type="ECO:0000313" key="2">
    <source>
        <dbReference type="Proteomes" id="UP001596328"/>
    </source>
</evidence>
<reference evidence="1 2" key="1">
    <citation type="journal article" date="2019" name="Int. J. Syst. Evol. Microbiol.">
        <title>The Global Catalogue of Microorganisms (GCM) 10K type strain sequencing project: providing services to taxonomists for standard genome sequencing and annotation.</title>
        <authorList>
            <consortium name="The Broad Institute Genomics Platform"/>
            <consortium name="The Broad Institute Genome Sequencing Center for Infectious Disease"/>
            <person name="Wu L."/>
            <person name="Ma J."/>
        </authorList>
    </citation>
    <scope>NUCLEOTIDE SEQUENCE [LARGE SCALE GENOMIC DNA]</scope>
    <source>
        <strain evidence="1 2">NBRC 111368</strain>
    </source>
</reference>
<dbReference type="InterPro" id="IPR055965">
    <property type="entry name" value="DUF7543"/>
</dbReference>
<comment type="caution">
    <text evidence="1">The sequence shown here is derived from an EMBL/GenBank/DDBJ whole genome shotgun (WGS) entry which is preliminary data.</text>
</comment>
<dbReference type="Proteomes" id="UP001596328">
    <property type="component" value="Unassembled WGS sequence"/>
</dbReference>
<dbReference type="EMBL" id="JBHSWU010000676">
    <property type="protein sequence ID" value="MFC6725733.1"/>
    <property type="molecule type" value="Genomic_DNA"/>
</dbReference>
<sequence length="78" mass="9059">MAWDETDVVGATEWTRSDGYATIRLRERHDGSWAVRLDRLFQAPEGQLYRRETAPAEDAARAVVERWRTEYDVDESTA</sequence>
<protein>
    <submittedName>
        <fullName evidence="1">Uncharacterized protein</fullName>
    </submittedName>
</protein>
<name>A0ABD5S370_9EURY</name>